<dbReference type="Gene3D" id="1.20.120.520">
    <property type="entry name" value="nmb1532 protein domain like"/>
    <property type="match status" value="1"/>
</dbReference>
<sequence>MVKNMKTIKESQNVWGLFFSSLVQVSAPRISGRLEKGLREISATEELSREHAILTRLIIAMENVLTRLSSDMKTDLTPLNQSALIIKNIVIDHHMKFEEENIYPKFKYDKTLMEVADKLQAQHDMARETTKRMLELTKSKKIGNEKERDELIQSGIMMSDLIRVHIAWEESVLFTALQAALPKSSIEELDRKMLEDEAKFIGDEGLEKLFDDLSRIERAAGTHDISAFPFR</sequence>
<accession>A0AAP2W6Z0</accession>
<evidence type="ECO:0000313" key="2">
    <source>
        <dbReference type="EMBL" id="MCD1295858.1"/>
    </source>
</evidence>
<dbReference type="AlphaFoldDB" id="A0AAP2W6Z0"/>
<dbReference type="PANTHER" id="PTHR39966">
    <property type="entry name" value="BLL2471 PROTEIN-RELATED"/>
    <property type="match status" value="1"/>
</dbReference>
<keyword evidence="3" id="KW-1185">Reference proteome</keyword>
<gene>
    <name evidence="2" type="ORF">CUJ83_12715</name>
</gene>
<dbReference type="Proteomes" id="UP001320159">
    <property type="component" value="Unassembled WGS sequence"/>
</dbReference>
<comment type="caution">
    <text evidence="2">The sequence shown here is derived from an EMBL/GenBank/DDBJ whole genome shotgun (WGS) entry which is preliminary data.</text>
</comment>
<evidence type="ECO:0000259" key="1">
    <source>
        <dbReference type="Pfam" id="PF01814"/>
    </source>
</evidence>
<dbReference type="PANTHER" id="PTHR39966:SF1">
    <property type="entry name" value="HEMERYTHRIN-LIKE DOMAIN-CONTAINING PROTEIN"/>
    <property type="match status" value="1"/>
</dbReference>
<dbReference type="InterPro" id="IPR012312">
    <property type="entry name" value="Hemerythrin-like"/>
</dbReference>
<dbReference type="Pfam" id="PF01814">
    <property type="entry name" value="Hemerythrin"/>
    <property type="match status" value="1"/>
</dbReference>
<reference evidence="2 3" key="1">
    <citation type="submission" date="2017-11" db="EMBL/GenBank/DDBJ databases">
        <title>Isolation and Characterization of Family Methanocellaceae Species from Potential Methane Hydrate Area Offshore Southwestern Taiwan.</title>
        <authorList>
            <person name="Zhang W.-L."/>
            <person name="Chen W.-C."/>
            <person name="Lai M.-C."/>
            <person name="Chen S.-C."/>
        </authorList>
    </citation>
    <scope>NUCLEOTIDE SEQUENCE [LARGE SCALE GENOMIC DNA]</scope>
    <source>
        <strain evidence="2 3">CWC-04</strain>
    </source>
</reference>
<evidence type="ECO:0000313" key="3">
    <source>
        <dbReference type="Proteomes" id="UP001320159"/>
    </source>
</evidence>
<organism evidence="2 3">
    <name type="scientific">Methanooceanicella nereidis</name>
    <dbReference type="NCBI Taxonomy" id="2052831"/>
    <lineage>
        <taxon>Archaea</taxon>
        <taxon>Methanobacteriati</taxon>
        <taxon>Methanobacteriota</taxon>
        <taxon>Stenosarchaea group</taxon>
        <taxon>Methanomicrobia</taxon>
        <taxon>Methanocellales</taxon>
        <taxon>Methanocellaceae</taxon>
        <taxon>Methanooceanicella</taxon>
    </lineage>
</organism>
<dbReference type="EMBL" id="PGCK01000011">
    <property type="protein sequence ID" value="MCD1295858.1"/>
    <property type="molecule type" value="Genomic_DNA"/>
</dbReference>
<feature type="domain" description="Hemerythrin-like" evidence="1">
    <location>
        <begin position="43"/>
        <end position="177"/>
    </location>
</feature>
<name>A0AAP2W6Z0_9EURY</name>
<proteinExistence type="predicted"/>
<protein>
    <recommendedName>
        <fullName evidence="1">Hemerythrin-like domain-containing protein</fullName>
    </recommendedName>
</protein>
<dbReference type="GO" id="GO:0005886">
    <property type="term" value="C:plasma membrane"/>
    <property type="evidence" value="ECO:0007669"/>
    <property type="project" value="TreeGrafter"/>
</dbReference>